<dbReference type="CDD" id="cd01563">
    <property type="entry name" value="Thr-synth_1"/>
    <property type="match status" value="1"/>
</dbReference>
<comment type="caution">
    <text evidence="8">The sequence shown here is derived from an EMBL/GenBank/DDBJ whole genome shotgun (WGS) entry which is preliminary data.</text>
</comment>
<comment type="similarity">
    <text evidence="2">Belongs to the threonine synthase family.</text>
</comment>
<evidence type="ECO:0000256" key="1">
    <source>
        <dbReference type="ARBA" id="ARBA00001933"/>
    </source>
</evidence>
<evidence type="ECO:0000313" key="8">
    <source>
        <dbReference type="EMBL" id="PZR78977.1"/>
    </source>
</evidence>
<dbReference type="AlphaFoldDB" id="A0A2W5Z4D4"/>
<dbReference type="Proteomes" id="UP000248724">
    <property type="component" value="Unassembled WGS sequence"/>
</dbReference>
<evidence type="ECO:0000256" key="2">
    <source>
        <dbReference type="ARBA" id="ARBA00005517"/>
    </source>
</evidence>
<feature type="domain" description="Tryptophan synthase beta chain-like PALP" evidence="7">
    <location>
        <begin position="74"/>
        <end position="379"/>
    </location>
</feature>
<dbReference type="PANTHER" id="PTHR48078">
    <property type="entry name" value="THREONINE DEHYDRATASE, MITOCHONDRIAL-RELATED"/>
    <property type="match status" value="1"/>
</dbReference>
<reference evidence="8 9" key="1">
    <citation type="journal article" date="2017" name="Nature">
        <title>Atmospheric trace gases support primary production in Antarctic desert surface soil.</title>
        <authorList>
            <person name="Ji M."/>
            <person name="Greening C."/>
            <person name="Vanwonterghem I."/>
            <person name="Carere C.R."/>
            <person name="Bay S.K."/>
            <person name="Steen J.A."/>
            <person name="Montgomery K."/>
            <person name="Lines T."/>
            <person name="Beardall J."/>
            <person name="van Dorst J."/>
            <person name="Snape I."/>
            <person name="Stott M.B."/>
            <person name="Hugenholtz P."/>
            <person name="Ferrari B.C."/>
        </authorList>
    </citation>
    <scope>NUCLEOTIDE SEQUENCE [LARGE SCALE GENOMIC DNA]</scope>
    <source>
        <strain evidence="8">RRmetagenome_bin12</strain>
    </source>
</reference>
<dbReference type="EC" id="4.2.3.1" evidence="5"/>
<dbReference type="InterPro" id="IPR050147">
    <property type="entry name" value="Ser/Thr_Dehydratase"/>
</dbReference>
<comment type="cofactor">
    <cofactor evidence="1 6">
        <name>pyridoxal 5'-phosphate</name>
        <dbReference type="ChEBI" id="CHEBI:597326"/>
    </cofactor>
</comment>
<dbReference type="NCBIfam" id="TIGR00260">
    <property type="entry name" value="thrC"/>
    <property type="match status" value="1"/>
</dbReference>
<dbReference type="Gene3D" id="3.40.50.1100">
    <property type="match status" value="2"/>
</dbReference>
<evidence type="ECO:0000256" key="3">
    <source>
        <dbReference type="ARBA" id="ARBA00022898"/>
    </source>
</evidence>
<evidence type="ECO:0000256" key="5">
    <source>
        <dbReference type="NCBIfam" id="TIGR00260"/>
    </source>
</evidence>
<accession>A0A2W5Z4D4</accession>
<organism evidence="8 9">
    <name type="scientific">Candidatus Aeolococcus gillhamiae</name>
    <dbReference type="NCBI Taxonomy" id="3127015"/>
    <lineage>
        <taxon>Bacteria</taxon>
        <taxon>Bacillati</taxon>
        <taxon>Candidatus Dormiibacterota</taxon>
        <taxon>Candidatus Dormibacteria</taxon>
        <taxon>Candidatus Aeolococcales</taxon>
        <taxon>Candidatus Aeolococcaceae</taxon>
        <taxon>Candidatus Aeolococcus</taxon>
    </lineage>
</organism>
<dbReference type="GO" id="GO:0009088">
    <property type="term" value="P:threonine biosynthetic process"/>
    <property type="evidence" value="ECO:0007669"/>
    <property type="project" value="UniProtKB-UniRule"/>
</dbReference>
<evidence type="ECO:0000256" key="4">
    <source>
        <dbReference type="ARBA" id="ARBA00023239"/>
    </source>
</evidence>
<feature type="modified residue" description="N6-(pyridoxal phosphate)lysine" evidence="6">
    <location>
        <position position="112"/>
    </location>
</feature>
<keyword evidence="4" id="KW-0456">Lyase</keyword>
<keyword evidence="3 6" id="KW-0663">Pyridoxal phosphate</keyword>
<dbReference type="PANTHER" id="PTHR48078:SF6">
    <property type="entry name" value="L-THREONINE DEHYDRATASE CATABOLIC TDCB"/>
    <property type="match status" value="1"/>
</dbReference>
<dbReference type="Pfam" id="PF00291">
    <property type="entry name" value="PALP"/>
    <property type="match status" value="1"/>
</dbReference>
<protein>
    <recommendedName>
        <fullName evidence="5">Threonine synthase</fullName>
        <ecNumber evidence="5">4.2.3.1</ecNumber>
    </recommendedName>
</protein>
<dbReference type="SUPFAM" id="SSF53686">
    <property type="entry name" value="Tryptophan synthase beta subunit-like PLP-dependent enzymes"/>
    <property type="match status" value="1"/>
</dbReference>
<dbReference type="GO" id="GO:0004794">
    <property type="term" value="F:threonine deaminase activity"/>
    <property type="evidence" value="ECO:0007669"/>
    <property type="project" value="TreeGrafter"/>
</dbReference>
<dbReference type="EMBL" id="QHBU01000231">
    <property type="protein sequence ID" value="PZR78977.1"/>
    <property type="molecule type" value="Genomic_DNA"/>
</dbReference>
<dbReference type="InterPro" id="IPR004450">
    <property type="entry name" value="Thr_synthase-like"/>
</dbReference>
<dbReference type="InterPro" id="IPR001926">
    <property type="entry name" value="TrpB-like_PALP"/>
</dbReference>
<dbReference type="GO" id="GO:0003941">
    <property type="term" value="F:L-serine ammonia-lyase activity"/>
    <property type="evidence" value="ECO:0007669"/>
    <property type="project" value="TreeGrafter"/>
</dbReference>
<dbReference type="GO" id="GO:0006567">
    <property type="term" value="P:L-threonine catabolic process"/>
    <property type="evidence" value="ECO:0007669"/>
    <property type="project" value="TreeGrafter"/>
</dbReference>
<dbReference type="GO" id="GO:0009097">
    <property type="term" value="P:isoleucine biosynthetic process"/>
    <property type="evidence" value="ECO:0007669"/>
    <property type="project" value="TreeGrafter"/>
</dbReference>
<proteinExistence type="inferred from homology"/>
<dbReference type="InterPro" id="IPR036052">
    <property type="entry name" value="TrpB-like_PALP_sf"/>
</dbReference>
<dbReference type="GO" id="GO:0006565">
    <property type="term" value="P:L-serine catabolic process"/>
    <property type="evidence" value="ECO:0007669"/>
    <property type="project" value="TreeGrafter"/>
</dbReference>
<sequence>MHATAAVTGLQCRGCGHEQPATATHLCELCFGPLEVTYDYDAIAGRVSRRRIEAGPPSLWRYADLLPVDGGDVVTLGEGFTPLVHARTLGAELGLRHLHLKNDTQNPTNSFKDRVVAMALNWALQNGFRTVACASTGNLANSLAAYAARAGLRAVIFIPANLEAPKVAATAVFGATIVPIAGSYDDVNRLCAELADDLDWGFCNINLRPYYSEGSKTLTFETAEQLGWRLPDEIVIPVASGCQFVKHRKAAAELINLGLVDARQLPRFTGAQALGCSPVASAFERGSEVVQPVRPDTIARSIAIGNPSDGADVLRIAWRTGGVVASVTEEEIVEGIELLATTEGIFTETAGGVTVAVLRKLARAGRWSGDETVAAYITGHGLKTLDAVAGRRTLGDPVQPARRDVRERLSELGLT</sequence>
<gene>
    <name evidence="8" type="ORF">DLM65_11770</name>
</gene>
<evidence type="ECO:0000313" key="9">
    <source>
        <dbReference type="Proteomes" id="UP000248724"/>
    </source>
</evidence>
<evidence type="ECO:0000256" key="6">
    <source>
        <dbReference type="PIRSR" id="PIRSR604450-51"/>
    </source>
</evidence>
<dbReference type="GO" id="GO:0004795">
    <property type="term" value="F:threonine synthase activity"/>
    <property type="evidence" value="ECO:0007669"/>
    <property type="project" value="UniProtKB-UniRule"/>
</dbReference>
<evidence type="ECO:0000259" key="7">
    <source>
        <dbReference type="Pfam" id="PF00291"/>
    </source>
</evidence>
<name>A0A2W5Z4D4_9BACT</name>